<feature type="domain" description="PAS" evidence="2">
    <location>
        <begin position="19"/>
        <end position="65"/>
    </location>
</feature>
<dbReference type="Gene3D" id="3.30.450.20">
    <property type="entry name" value="PAS domain"/>
    <property type="match status" value="1"/>
</dbReference>
<comment type="caution">
    <text evidence="3">The sequence shown here is derived from an EMBL/GenBank/DDBJ whole genome shotgun (WGS) entry which is preliminary data.</text>
</comment>
<accession>A0ABN3J025</accession>
<reference evidence="3 4" key="1">
    <citation type="journal article" date="2019" name="Int. J. Syst. Evol. Microbiol.">
        <title>The Global Catalogue of Microorganisms (GCM) 10K type strain sequencing project: providing services to taxonomists for standard genome sequencing and annotation.</title>
        <authorList>
            <consortium name="The Broad Institute Genomics Platform"/>
            <consortium name="The Broad Institute Genome Sequencing Center for Infectious Disease"/>
            <person name="Wu L."/>
            <person name="Ma J."/>
        </authorList>
    </citation>
    <scope>NUCLEOTIDE SEQUENCE [LARGE SCALE GENOMIC DNA]</scope>
    <source>
        <strain evidence="3 4">JCM 6921</strain>
    </source>
</reference>
<dbReference type="SUPFAM" id="SSF81606">
    <property type="entry name" value="PP2C-like"/>
    <property type="match status" value="1"/>
</dbReference>
<dbReference type="CDD" id="cd00130">
    <property type="entry name" value="PAS"/>
    <property type="match status" value="1"/>
</dbReference>
<dbReference type="InterPro" id="IPR029016">
    <property type="entry name" value="GAF-like_dom_sf"/>
</dbReference>
<dbReference type="SUPFAM" id="SSF55785">
    <property type="entry name" value="PYP-like sensor domain (PAS domain)"/>
    <property type="match status" value="1"/>
</dbReference>
<organism evidence="3 4">
    <name type="scientific">Streptomyces glaucosporus</name>
    <dbReference type="NCBI Taxonomy" id="284044"/>
    <lineage>
        <taxon>Bacteria</taxon>
        <taxon>Bacillati</taxon>
        <taxon>Actinomycetota</taxon>
        <taxon>Actinomycetes</taxon>
        <taxon>Kitasatosporales</taxon>
        <taxon>Streptomycetaceae</taxon>
        <taxon>Streptomyces</taxon>
    </lineage>
</organism>
<dbReference type="Pfam" id="PF07228">
    <property type="entry name" value="SpoIIE"/>
    <property type="match status" value="1"/>
</dbReference>
<dbReference type="SMART" id="SM00065">
    <property type="entry name" value="GAF"/>
    <property type="match status" value="1"/>
</dbReference>
<dbReference type="Gene3D" id="3.60.40.10">
    <property type="entry name" value="PPM-type phosphatase domain"/>
    <property type="match status" value="1"/>
</dbReference>
<dbReference type="InterPro" id="IPR013767">
    <property type="entry name" value="PAS_fold"/>
</dbReference>
<dbReference type="Pfam" id="PF01590">
    <property type="entry name" value="GAF"/>
    <property type="match status" value="1"/>
</dbReference>
<dbReference type="InterPro" id="IPR003018">
    <property type="entry name" value="GAF"/>
</dbReference>
<gene>
    <name evidence="3" type="ORF">GCM10010420_56650</name>
</gene>
<proteinExistence type="predicted"/>
<dbReference type="SMART" id="SM00331">
    <property type="entry name" value="PP2C_SIG"/>
    <property type="match status" value="1"/>
</dbReference>
<dbReference type="Pfam" id="PF00989">
    <property type="entry name" value="PAS"/>
    <property type="match status" value="1"/>
</dbReference>
<name>A0ABN3J025_9ACTN</name>
<evidence type="ECO:0000313" key="3">
    <source>
        <dbReference type="EMBL" id="GAA2418758.1"/>
    </source>
</evidence>
<keyword evidence="1" id="KW-0378">Hydrolase</keyword>
<dbReference type="PROSITE" id="PS50112">
    <property type="entry name" value="PAS"/>
    <property type="match status" value="1"/>
</dbReference>
<dbReference type="RefSeq" id="WP_344634001.1">
    <property type="nucleotide sequence ID" value="NZ_BAAATJ010000047.1"/>
</dbReference>
<dbReference type="PANTHER" id="PTHR43156">
    <property type="entry name" value="STAGE II SPORULATION PROTEIN E-RELATED"/>
    <property type="match status" value="1"/>
</dbReference>
<evidence type="ECO:0000256" key="1">
    <source>
        <dbReference type="ARBA" id="ARBA00022801"/>
    </source>
</evidence>
<dbReference type="InterPro" id="IPR052016">
    <property type="entry name" value="Bact_Sigma-Reg"/>
</dbReference>
<dbReference type="PANTHER" id="PTHR43156:SF2">
    <property type="entry name" value="STAGE II SPORULATION PROTEIN E"/>
    <property type="match status" value="1"/>
</dbReference>
<dbReference type="Proteomes" id="UP001500058">
    <property type="component" value="Unassembled WGS sequence"/>
</dbReference>
<evidence type="ECO:0000259" key="2">
    <source>
        <dbReference type="PROSITE" id="PS50112"/>
    </source>
</evidence>
<dbReference type="InterPro" id="IPR036457">
    <property type="entry name" value="PPM-type-like_dom_sf"/>
</dbReference>
<sequence length="567" mass="61022">MTVEGGGPRRGPVGPEVWEVLHSADAGAYLVDVRGRILAVSARAEELLARRGEDMVGQDAHDLLHRREGGVAVQRSECRMAQALMRGRTEQGGQEWLARGDGTLLPVAWTVTPYRAGGRTAGALLLFHGLDLPGGEAEERPAGLLGLVERLALLAEATTTLSSTLEVENMLDRLAPLTVPRLADWMAVDLFTEEGELWRRRVVRQEEDGYARREDLEGPLPPVPLNSSLPPASVLRGAPSALVGPGDYAAPDSGLAAVQGDLLRATGIRSAAVVPLRAPRRVLGSLTLGRAAHRRPFEVSELALADDIARRAALAMENAQLFERQRAVAETMQRHLLPHPPEIRGLELAVRYVPAPHASQVGGDWYDVFRLPDGTIALAIGDVVGHDLQAAASMAQVRNMLRAFAWDYGQPPSVVVGRLDQALVPLSDAPMATMLFARLEGAGDPEGGPWTVRGTNAGHLPPLLISRDGQARYLHGGHGALLGTGLETERTDALVSLPPLTTLVLYTDGLVEERRRSLDEGLARLRRHAAALADRPLDVFCDLLLERVRPPDNDDDVALLVVRVPGG</sequence>
<dbReference type="NCBIfam" id="TIGR00229">
    <property type="entry name" value="sensory_box"/>
    <property type="match status" value="1"/>
</dbReference>
<dbReference type="EMBL" id="BAAATJ010000047">
    <property type="protein sequence ID" value="GAA2418758.1"/>
    <property type="molecule type" value="Genomic_DNA"/>
</dbReference>
<evidence type="ECO:0000313" key="4">
    <source>
        <dbReference type="Proteomes" id="UP001500058"/>
    </source>
</evidence>
<dbReference type="InterPro" id="IPR035965">
    <property type="entry name" value="PAS-like_dom_sf"/>
</dbReference>
<dbReference type="SUPFAM" id="SSF55781">
    <property type="entry name" value="GAF domain-like"/>
    <property type="match status" value="1"/>
</dbReference>
<dbReference type="InterPro" id="IPR000014">
    <property type="entry name" value="PAS"/>
</dbReference>
<keyword evidence="4" id="KW-1185">Reference proteome</keyword>
<protein>
    <submittedName>
        <fullName evidence="3">SpoIIE family protein phosphatase</fullName>
    </submittedName>
</protein>
<dbReference type="SMART" id="SM00091">
    <property type="entry name" value="PAS"/>
    <property type="match status" value="1"/>
</dbReference>
<dbReference type="Gene3D" id="3.30.450.40">
    <property type="match status" value="1"/>
</dbReference>
<dbReference type="InterPro" id="IPR001932">
    <property type="entry name" value="PPM-type_phosphatase-like_dom"/>
</dbReference>